<evidence type="ECO:0000259" key="10">
    <source>
        <dbReference type="Pfam" id="PF13954"/>
    </source>
</evidence>
<accession>A0ABD7LB65</accession>
<keyword evidence="6 9" id="KW-0732">Signal</keyword>
<evidence type="ECO:0000256" key="3">
    <source>
        <dbReference type="ARBA" id="ARBA00022448"/>
    </source>
</evidence>
<comment type="subcellular location">
    <subcellularLocation>
        <location evidence="1">Cell outer membrane</location>
        <topology evidence="1">Multi-pass membrane protein</topology>
    </subcellularLocation>
</comment>
<comment type="caution">
    <text evidence="11">The sequence shown here is derived from an EMBL/GenBank/DDBJ whole genome shotgun (WGS) entry which is preliminary data.</text>
</comment>
<evidence type="ECO:0000313" key="12">
    <source>
        <dbReference type="Proteomes" id="UP000196218"/>
    </source>
</evidence>
<feature type="chain" id="PRO_5044801560" evidence="9">
    <location>
        <begin position="29"/>
        <end position="801"/>
    </location>
</feature>
<evidence type="ECO:0000256" key="1">
    <source>
        <dbReference type="ARBA" id="ARBA00004571"/>
    </source>
</evidence>
<keyword evidence="7" id="KW-0472">Membrane</keyword>
<keyword evidence="3" id="KW-0813">Transport</keyword>
<dbReference type="RefSeq" id="WP_088927208.1">
    <property type="nucleotide sequence ID" value="NZ_CADFGW010000001.1"/>
</dbReference>
<gene>
    <name evidence="11" type="ORF">UA18_05144</name>
</gene>
<dbReference type="InterPro" id="IPR042186">
    <property type="entry name" value="FimD_plug_dom"/>
</dbReference>
<dbReference type="GO" id="GO:0009279">
    <property type="term" value="C:cell outer membrane"/>
    <property type="evidence" value="ECO:0007669"/>
    <property type="project" value="UniProtKB-SubCell"/>
</dbReference>
<evidence type="ECO:0000256" key="7">
    <source>
        <dbReference type="ARBA" id="ARBA00023136"/>
    </source>
</evidence>
<dbReference type="InterPro" id="IPR037224">
    <property type="entry name" value="PapC_N_sf"/>
</dbReference>
<dbReference type="Gene3D" id="2.60.40.2610">
    <property type="entry name" value="Outer membrane usher protein FimD, plug domain"/>
    <property type="match status" value="1"/>
</dbReference>
<evidence type="ECO:0000256" key="2">
    <source>
        <dbReference type="ARBA" id="ARBA00008064"/>
    </source>
</evidence>
<dbReference type="EMBL" id="FKJW01000005">
    <property type="protein sequence ID" value="SAK01463.1"/>
    <property type="molecule type" value="Genomic_DNA"/>
</dbReference>
<proteinExistence type="inferred from homology"/>
<keyword evidence="5" id="KW-0812">Transmembrane</keyword>
<feature type="domain" description="PapC N-terminal" evidence="10">
    <location>
        <begin position="33"/>
        <end position="161"/>
    </location>
</feature>
<reference evidence="11 12" key="1">
    <citation type="submission" date="2016-04" db="EMBL/GenBank/DDBJ databases">
        <authorList>
            <person name="Peeters C."/>
        </authorList>
    </citation>
    <scope>NUCLEOTIDE SEQUENCE [LARGE SCALE GENOMIC DNA]</scope>
    <source>
        <strain evidence="11">LMG 29311</strain>
    </source>
</reference>
<dbReference type="Pfam" id="PF13954">
    <property type="entry name" value="PapC_N"/>
    <property type="match status" value="1"/>
</dbReference>
<evidence type="ECO:0000256" key="6">
    <source>
        <dbReference type="ARBA" id="ARBA00022729"/>
    </source>
</evidence>
<name>A0ABD7LB65_9BURK</name>
<comment type="similarity">
    <text evidence="2">Belongs to the fimbrial export usher family.</text>
</comment>
<dbReference type="Proteomes" id="UP000196218">
    <property type="component" value="Unassembled WGS sequence"/>
</dbReference>
<evidence type="ECO:0000256" key="8">
    <source>
        <dbReference type="ARBA" id="ARBA00023237"/>
    </source>
</evidence>
<keyword evidence="8" id="KW-0998">Cell outer membrane</keyword>
<dbReference type="Pfam" id="PF00577">
    <property type="entry name" value="Usher"/>
    <property type="match status" value="1"/>
</dbReference>
<dbReference type="SUPFAM" id="SSF141729">
    <property type="entry name" value="FimD N-terminal domain-like"/>
    <property type="match status" value="1"/>
</dbReference>
<feature type="signal peptide" evidence="9">
    <location>
        <begin position="1"/>
        <end position="28"/>
    </location>
</feature>
<organism evidence="11 12">
    <name type="scientific">Burkholderia multivorans</name>
    <dbReference type="NCBI Taxonomy" id="87883"/>
    <lineage>
        <taxon>Bacteria</taxon>
        <taxon>Pseudomonadati</taxon>
        <taxon>Pseudomonadota</taxon>
        <taxon>Betaproteobacteria</taxon>
        <taxon>Burkholderiales</taxon>
        <taxon>Burkholderiaceae</taxon>
        <taxon>Burkholderia</taxon>
        <taxon>Burkholderia cepacia complex</taxon>
    </lineage>
</organism>
<keyword evidence="4" id="KW-1134">Transmembrane beta strand</keyword>
<dbReference type="InterPro" id="IPR025885">
    <property type="entry name" value="PapC_N"/>
</dbReference>
<dbReference type="Gene3D" id="3.10.20.410">
    <property type="match status" value="1"/>
</dbReference>
<evidence type="ECO:0000256" key="4">
    <source>
        <dbReference type="ARBA" id="ARBA00022452"/>
    </source>
</evidence>
<evidence type="ECO:0000256" key="9">
    <source>
        <dbReference type="SAM" id="SignalP"/>
    </source>
</evidence>
<dbReference type="Gene3D" id="2.60.40.3110">
    <property type="match status" value="1"/>
</dbReference>
<dbReference type="AlphaFoldDB" id="A0ABD7LB65"/>
<evidence type="ECO:0000256" key="5">
    <source>
        <dbReference type="ARBA" id="ARBA00022692"/>
    </source>
</evidence>
<dbReference type="PANTHER" id="PTHR30451">
    <property type="entry name" value="OUTER MEMBRANE USHER PROTEIN"/>
    <property type="match status" value="1"/>
</dbReference>
<protein>
    <submittedName>
        <fullName evidence="11">Fimbrial biogenesis outer membrane usher protein</fullName>
    </submittedName>
</protein>
<dbReference type="PANTHER" id="PTHR30451:SF8">
    <property type="entry name" value="FIMBRIAL USHER PROTEIN"/>
    <property type="match status" value="1"/>
</dbReference>
<dbReference type="InterPro" id="IPR000015">
    <property type="entry name" value="Fimb_usher"/>
</dbReference>
<evidence type="ECO:0000313" key="11">
    <source>
        <dbReference type="EMBL" id="SAK01463.1"/>
    </source>
</evidence>
<sequence>MQYPECFPKRTLARCILLGLGAMSAAHAADTKFDVDTLKSMGISPAVADYYSAEPRFPSGENSVVLMVNGVRMATTTVQFDQNGAPCLTREVLDRANIEWPGREAATACVNLKSVYPDAVTTPKPSQNVLDLLVPPEAVRSRDPAPVYGQGGRGAMLNYNLFAVRTQAPGSHSNTYYADTTFGFNAGDWLFRSHEIYSGQDGKSQFQHQEAYIQRTFTQYKSTFQAGQLSLRSNLFSAPLFTGVQFFPEMQLGEDSSTSVSGIAQTPSRVEVRQAGVLIYSTLVPSGPFTLNRLPLINGSSDLQVTVIEANGSRHGFTVPAASFANNFVTPEKGVSFAMGKPRTIGGDVSYLQSNWFVTATDVMPLPRIHANLTAGLLVGQDYRSIGLAVDGSPTRRIRAYVRSVFADDARIDHKGFKGQSGISAILTEAMSLSASMTHQTRGYRELADSPSYLDLYYANTKDTFNATVSYSTQHFGGFSAGYTRIAGFDGSNSNRALLSWNKNFKKVSVSVSADIGSGRGMSNLYYANISFPIGDNAGYVSANAFRTGDQTQAGLTYDQQVNDYFGYNVAAATQAPGGHQNYSASVRVLPKYTQFGATATATSDSAQSYSASLTGGVAFDGMHPLFSPYAIGDTYAVMQAGDLSGARILTPAGPVWTDYSGRAVAPNLTPYRNSRLELGVDGLPRNVEVKDAVNVLDAGRGSVGRVAFKAVRIRHLLLTVRDGQGKSLEGASVLTQDGRFLTIVGPESKLFVDADQFANGALQVKPETGPACFIRFKPDAHPDDNAIYETASTVCAENGS</sequence>